<organism evidence="6 7">
    <name type="scientific">Terrisporobacter mayombei</name>
    <dbReference type="NCBI Taxonomy" id="1541"/>
    <lineage>
        <taxon>Bacteria</taxon>
        <taxon>Bacillati</taxon>
        <taxon>Bacillota</taxon>
        <taxon>Clostridia</taxon>
        <taxon>Peptostreptococcales</taxon>
        <taxon>Peptostreptococcaceae</taxon>
        <taxon>Terrisporobacter</taxon>
    </lineage>
</organism>
<name>A0ABY9Q5Z7_9FIRM</name>
<dbReference type="NCBIfam" id="TIGR02228">
    <property type="entry name" value="sigpep_I_arch"/>
    <property type="match status" value="1"/>
</dbReference>
<evidence type="ECO:0000256" key="4">
    <source>
        <dbReference type="ARBA" id="ARBA00023136"/>
    </source>
</evidence>
<dbReference type="EC" id="3.4.21.89" evidence="5"/>
<evidence type="ECO:0000256" key="2">
    <source>
        <dbReference type="ARBA" id="ARBA00022692"/>
    </source>
</evidence>
<keyword evidence="4" id="KW-0472">Membrane</keyword>
<dbReference type="SUPFAM" id="SSF51306">
    <property type="entry name" value="LexA/Signal peptidase"/>
    <property type="match status" value="1"/>
</dbReference>
<accession>A0ABY9Q5Z7</accession>
<dbReference type="InterPro" id="IPR019533">
    <property type="entry name" value="Peptidase_S26"/>
</dbReference>
<keyword evidence="3" id="KW-1133">Transmembrane helix</keyword>
<evidence type="ECO:0000256" key="3">
    <source>
        <dbReference type="ARBA" id="ARBA00022989"/>
    </source>
</evidence>
<dbReference type="Gene3D" id="2.10.109.10">
    <property type="entry name" value="Umud Fragment, subunit A"/>
    <property type="match status" value="1"/>
</dbReference>
<sequence>MEKTTRKVSTHDLFPIIEELLAMDRQAIFTVKGRSMLPFIGDNRDQVVLDKKDFSNLKVGDIILFKNKYNNYILHRIYSISQEGYLTIGDGNLHFDGYVKKDEIIGVVIKIIRKNKEIDCNSKYWKSIFYIWMKLLPLRGTMLKIYSNSSKLKRKILT</sequence>
<evidence type="ECO:0000313" key="7">
    <source>
        <dbReference type="Proteomes" id="UP001235030"/>
    </source>
</evidence>
<dbReference type="EMBL" id="CP101637">
    <property type="protein sequence ID" value="WMT83418.1"/>
    <property type="molecule type" value="Genomic_DNA"/>
</dbReference>
<protein>
    <recommendedName>
        <fullName evidence="5">Signal peptidase I</fullName>
        <ecNumber evidence="5">3.4.21.89</ecNumber>
    </recommendedName>
</protein>
<proteinExistence type="predicted"/>
<evidence type="ECO:0000313" key="6">
    <source>
        <dbReference type="EMBL" id="WMT83418.1"/>
    </source>
</evidence>
<gene>
    <name evidence="6" type="ORF">TEMA_39340</name>
</gene>
<dbReference type="RefSeq" id="WP_228106024.1">
    <property type="nucleotide sequence ID" value="NZ_CP101637.1"/>
</dbReference>
<dbReference type="InterPro" id="IPR036286">
    <property type="entry name" value="LexA/Signal_pep-like_sf"/>
</dbReference>
<comment type="subcellular location">
    <subcellularLocation>
        <location evidence="1">Membrane</location>
    </subcellularLocation>
</comment>
<dbReference type="CDD" id="cd06530">
    <property type="entry name" value="S26_SPase_I"/>
    <property type="match status" value="1"/>
</dbReference>
<evidence type="ECO:0000256" key="1">
    <source>
        <dbReference type="ARBA" id="ARBA00004370"/>
    </source>
</evidence>
<dbReference type="Proteomes" id="UP001235030">
    <property type="component" value="Chromosome"/>
</dbReference>
<keyword evidence="7" id="KW-1185">Reference proteome</keyword>
<dbReference type="InterPro" id="IPR001733">
    <property type="entry name" value="Peptidase_S26B"/>
</dbReference>
<reference evidence="6 7" key="1">
    <citation type="submission" date="2022-07" db="EMBL/GenBank/DDBJ databases">
        <title>Genome sequence of Terrisporobacter mayombei DSM6539.</title>
        <authorList>
            <person name="Boeer T."/>
            <person name="Bengelsdorf F.R."/>
            <person name="Daniel R."/>
            <person name="Poehlein A."/>
        </authorList>
    </citation>
    <scope>NUCLEOTIDE SEQUENCE [LARGE SCALE GENOMIC DNA]</scope>
    <source>
        <strain evidence="6 7">DSM 6539</strain>
    </source>
</reference>
<keyword evidence="2" id="KW-0812">Transmembrane</keyword>
<evidence type="ECO:0000256" key="5">
    <source>
        <dbReference type="NCBIfam" id="TIGR02228"/>
    </source>
</evidence>